<evidence type="ECO:0000256" key="7">
    <source>
        <dbReference type="ARBA" id="ARBA00038781"/>
    </source>
</evidence>
<organism evidence="13 14">
    <name type="scientific">Methanolobus vulcani</name>
    <dbReference type="NCBI Taxonomy" id="38026"/>
    <lineage>
        <taxon>Archaea</taxon>
        <taxon>Methanobacteriati</taxon>
        <taxon>Methanobacteriota</taxon>
        <taxon>Stenosarchaea group</taxon>
        <taxon>Methanomicrobia</taxon>
        <taxon>Methanosarcinales</taxon>
        <taxon>Methanosarcinaceae</taxon>
        <taxon>Methanolobus</taxon>
    </lineage>
</organism>
<dbReference type="GO" id="GO:0016887">
    <property type="term" value="F:ATP hydrolysis activity"/>
    <property type="evidence" value="ECO:0007669"/>
    <property type="project" value="InterPro"/>
</dbReference>
<comment type="subunit">
    <text evidence="7">The complex is composed of two ATP-binding proteins (WtpC), two transmembrane proteins (WtpB) and a solute-binding protein (WtpA).</text>
</comment>
<evidence type="ECO:0000256" key="2">
    <source>
        <dbReference type="ARBA" id="ARBA00022448"/>
    </source>
</evidence>
<evidence type="ECO:0000313" key="14">
    <source>
        <dbReference type="Proteomes" id="UP000199259"/>
    </source>
</evidence>
<dbReference type="InterPro" id="IPR003593">
    <property type="entry name" value="AAA+_ATPase"/>
</dbReference>
<evidence type="ECO:0000256" key="9">
    <source>
        <dbReference type="ARBA" id="ARBA00041133"/>
    </source>
</evidence>
<comment type="caution">
    <text evidence="13">The sequence shown here is derived from an EMBL/GenBank/DDBJ whole genome shotgun (WGS) entry which is preliminary data.</text>
</comment>
<keyword evidence="4" id="KW-0547">Nucleotide-binding</keyword>
<dbReference type="AlphaFoldDB" id="A0A7Z7AVL7"/>
<dbReference type="RefSeq" id="WP_091708946.1">
    <property type="nucleotide sequence ID" value="NZ_FNCA01000002.1"/>
</dbReference>
<keyword evidence="2" id="KW-0813">Transport</keyword>
<dbReference type="EC" id="7.3.2.6" evidence="8"/>
<keyword evidence="3" id="KW-0500">Molybdenum</keyword>
<dbReference type="SMART" id="SM00382">
    <property type="entry name" value="AAA"/>
    <property type="match status" value="1"/>
</dbReference>
<dbReference type="InterPro" id="IPR003439">
    <property type="entry name" value="ABC_transporter-like_ATP-bd"/>
</dbReference>
<dbReference type="GO" id="GO:0005886">
    <property type="term" value="C:plasma membrane"/>
    <property type="evidence" value="ECO:0007669"/>
    <property type="project" value="UniProtKB-SubCell"/>
</dbReference>
<comment type="catalytic activity">
    <reaction evidence="10">
        <text>tungstate(in) + ATP + H2O = tungstate(out) + ADP + phosphate + H(+)</text>
        <dbReference type="Rhea" id="RHEA:35027"/>
        <dbReference type="ChEBI" id="CHEBI:15377"/>
        <dbReference type="ChEBI" id="CHEBI:15378"/>
        <dbReference type="ChEBI" id="CHEBI:30616"/>
        <dbReference type="ChEBI" id="CHEBI:43474"/>
        <dbReference type="ChEBI" id="CHEBI:46502"/>
        <dbReference type="ChEBI" id="CHEBI:456216"/>
        <dbReference type="EC" id="7.3.2.6"/>
    </reaction>
</comment>
<dbReference type="Gene3D" id="3.40.50.300">
    <property type="entry name" value="P-loop containing nucleotide triphosphate hydrolases"/>
    <property type="match status" value="1"/>
</dbReference>
<dbReference type="GO" id="GO:0005524">
    <property type="term" value="F:ATP binding"/>
    <property type="evidence" value="ECO:0007669"/>
    <property type="project" value="UniProtKB-KW"/>
</dbReference>
<evidence type="ECO:0000256" key="3">
    <source>
        <dbReference type="ARBA" id="ARBA00022505"/>
    </source>
</evidence>
<evidence type="ECO:0000256" key="8">
    <source>
        <dbReference type="ARBA" id="ARBA00039025"/>
    </source>
</evidence>
<gene>
    <name evidence="13" type="ORF">SAMN04488589_0834</name>
</gene>
<dbReference type="PROSITE" id="PS00211">
    <property type="entry name" value="ABC_TRANSPORTER_1"/>
    <property type="match status" value="1"/>
</dbReference>
<evidence type="ECO:0000256" key="6">
    <source>
        <dbReference type="ARBA" id="ARBA00038307"/>
    </source>
</evidence>
<keyword evidence="14" id="KW-1185">Reference proteome</keyword>
<dbReference type="FunFam" id="3.40.50.300:FF:000425">
    <property type="entry name" value="Probable ABC transporter, ATP-binding subunit"/>
    <property type="match status" value="1"/>
</dbReference>
<evidence type="ECO:0000256" key="1">
    <source>
        <dbReference type="ARBA" id="ARBA00004236"/>
    </source>
</evidence>
<evidence type="ECO:0000256" key="4">
    <source>
        <dbReference type="ARBA" id="ARBA00022741"/>
    </source>
</evidence>
<evidence type="ECO:0000256" key="11">
    <source>
        <dbReference type="ARBA" id="ARBA00057369"/>
    </source>
</evidence>
<comment type="similarity">
    <text evidence="6">Belongs to the ABC transporter superfamily. Sulfate/tungstate importer (TC 3.A.1.6) family.</text>
</comment>
<dbReference type="PANTHER" id="PTHR42788">
    <property type="entry name" value="TAURINE IMPORT ATP-BINDING PROTEIN-RELATED"/>
    <property type="match status" value="1"/>
</dbReference>
<comment type="function">
    <text evidence="11">Part of the ABC transporter complex WtpABC involved in molybdate/tungstate import. Responsible for energy coupling to the transport system.</text>
</comment>
<dbReference type="Pfam" id="PF00005">
    <property type="entry name" value="ABC_tran"/>
    <property type="match status" value="1"/>
</dbReference>
<dbReference type="Proteomes" id="UP000199259">
    <property type="component" value="Unassembled WGS sequence"/>
</dbReference>
<dbReference type="CDD" id="cd03293">
    <property type="entry name" value="ABC_NrtD_SsuB_transporters"/>
    <property type="match status" value="1"/>
</dbReference>
<dbReference type="InterPro" id="IPR027417">
    <property type="entry name" value="P-loop_NTPase"/>
</dbReference>
<evidence type="ECO:0000256" key="5">
    <source>
        <dbReference type="ARBA" id="ARBA00022840"/>
    </source>
</evidence>
<sequence length="252" mass="28209">MGSVKVTNVSRKFTKDEDKSTLALDNVSLEVDDKDFVCFIGPSGCGKTTLLRIISGLDKPDIGEVYLDGTKIDSPGPDRGMVFQEYSLFPWKTVIDNILFGPQMSGVKKKDAIVRGEKYLELVGLQQFRDSYPYELSGGMKQRVAIARALANEPSVLLMDEPFGALDAQTRNILQQELLEIWQKKSITILFVTHSVDEAVFLADKIVMMSARPGKIKEIINVDLPRPRDRTSPEANKLRDHILKSLLKEQGH</sequence>
<evidence type="ECO:0000259" key="12">
    <source>
        <dbReference type="PROSITE" id="PS50893"/>
    </source>
</evidence>
<dbReference type="EMBL" id="FNCA01000002">
    <property type="protein sequence ID" value="SDF54315.1"/>
    <property type="molecule type" value="Genomic_DNA"/>
</dbReference>
<feature type="domain" description="ABC transporter" evidence="12">
    <location>
        <begin position="4"/>
        <end position="238"/>
    </location>
</feature>
<name>A0A7Z7AVL7_9EURY</name>
<reference evidence="13 14" key="1">
    <citation type="submission" date="2016-10" db="EMBL/GenBank/DDBJ databases">
        <authorList>
            <person name="Varghese N."/>
            <person name="Submissions S."/>
        </authorList>
    </citation>
    <scope>NUCLEOTIDE SEQUENCE [LARGE SCALE GENOMIC DNA]</scope>
    <source>
        <strain evidence="13 14">PL 12/M</strain>
    </source>
</reference>
<comment type="subcellular location">
    <subcellularLocation>
        <location evidence="1">Cell membrane</location>
    </subcellularLocation>
</comment>
<evidence type="ECO:0000313" key="13">
    <source>
        <dbReference type="EMBL" id="SDF54315.1"/>
    </source>
</evidence>
<proteinExistence type="inferred from homology"/>
<dbReference type="InterPro" id="IPR050166">
    <property type="entry name" value="ABC_transporter_ATP-bind"/>
</dbReference>
<keyword evidence="5 13" id="KW-0067">ATP-binding</keyword>
<evidence type="ECO:0000256" key="10">
    <source>
        <dbReference type="ARBA" id="ARBA00047936"/>
    </source>
</evidence>
<dbReference type="OrthoDB" id="10909at2157"/>
<accession>A0A7Z7AVL7</accession>
<protein>
    <recommendedName>
        <fullName evidence="9">Molybdate/tungstate import ATP-binding protein WtpC</fullName>
        <ecNumber evidence="8">7.3.2.6</ecNumber>
    </recommendedName>
</protein>
<dbReference type="SUPFAM" id="SSF52540">
    <property type="entry name" value="P-loop containing nucleoside triphosphate hydrolases"/>
    <property type="match status" value="1"/>
</dbReference>
<dbReference type="GO" id="GO:1901238">
    <property type="term" value="F:ABC-type tungstate transporter activity"/>
    <property type="evidence" value="ECO:0007669"/>
    <property type="project" value="UniProtKB-EC"/>
</dbReference>
<dbReference type="InterPro" id="IPR017871">
    <property type="entry name" value="ABC_transporter-like_CS"/>
</dbReference>
<dbReference type="PANTHER" id="PTHR42788:SF13">
    <property type="entry name" value="ALIPHATIC SULFONATES IMPORT ATP-BINDING PROTEIN SSUB"/>
    <property type="match status" value="1"/>
</dbReference>
<dbReference type="PROSITE" id="PS50893">
    <property type="entry name" value="ABC_TRANSPORTER_2"/>
    <property type="match status" value="1"/>
</dbReference>